<evidence type="ECO:0000256" key="1">
    <source>
        <dbReference type="SAM" id="MobiDB-lite"/>
    </source>
</evidence>
<evidence type="ECO:0000313" key="3">
    <source>
        <dbReference type="Proteomes" id="UP001221898"/>
    </source>
</evidence>
<reference evidence="2" key="1">
    <citation type="journal article" date="2023" name="Science">
        <title>Genome structures resolve the early diversification of teleost fishes.</title>
        <authorList>
            <person name="Parey E."/>
            <person name="Louis A."/>
            <person name="Montfort J."/>
            <person name="Bouchez O."/>
            <person name="Roques C."/>
            <person name="Iampietro C."/>
            <person name="Lluch J."/>
            <person name="Castinel A."/>
            <person name="Donnadieu C."/>
            <person name="Desvignes T."/>
            <person name="Floi Bucao C."/>
            <person name="Jouanno E."/>
            <person name="Wen M."/>
            <person name="Mejri S."/>
            <person name="Dirks R."/>
            <person name="Jansen H."/>
            <person name="Henkel C."/>
            <person name="Chen W.J."/>
            <person name="Zahm M."/>
            <person name="Cabau C."/>
            <person name="Klopp C."/>
            <person name="Thompson A.W."/>
            <person name="Robinson-Rechavi M."/>
            <person name="Braasch I."/>
            <person name="Lecointre G."/>
            <person name="Bobe J."/>
            <person name="Postlethwait J.H."/>
            <person name="Berthelot C."/>
            <person name="Roest Crollius H."/>
            <person name="Guiguen Y."/>
        </authorList>
    </citation>
    <scope>NUCLEOTIDE SEQUENCE</scope>
    <source>
        <strain evidence="2">NC1722</strain>
    </source>
</reference>
<keyword evidence="3" id="KW-1185">Reference proteome</keyword>
<proteinExistence type="predicted"/>
<dbReference type="AlphaFoldDB" id="A0AAD7WVS0"/>
<dbReference type="Proteomes" id="UP001221898">
    <property type="component" value="Unassembled WGS sequence"/>
</dbReference>
<dbReference type="EMBL" id="JAINUG010000024">
    <property type="protein sequence ID" value="KAJ8411057.1"/>
    <property type="molecule type" value="Genomic_DNA"/>
</dbReference>
<gene>
    <name evidence="2" type="ORF">AAFF_G00180920</name>
</gene>
<sequence>MRNTARWGSEAAGRWNPDSESGPRCVALRRHDNAAWRRALVTSLPVAAHWRTFRPALRAGDLATLSRPVNGRH</sequence>
<organism evidence="2 3">
    <name type="scientific">Aldrovandia affinis</name>
    <dbReference type="NCBI Taxonomy" id="143900"/>
    <lineage>
        <taxon>Eukaryota</taxon>
        <taxon>Metazoa</taxon>
        <taxon>Chordata</taxon>
        <taxon>Craniata</taxon>
        <taxon>Vertebrata</taxon>
        <taxon>Euteleostomi</taxon>
        <taxon>Actinopterygii</taxon>
        <taxon>Neopterygii</taxon>
        <taxon>Teleostei</taxon>
        <taxon>Notacanthiformes</taxon>
        <taxon>Halosauridae</taxon>
        <taxon>Aldrovandia</taxon>
    </lineage>
</organism>
<accession>A0AAD7WVS0</accession>
<evidence type="ECO:0000313" key="2">
    <source>
        <dbReference type="EMBL" id="KAJ8411057.1"/>
    </source>
</evidence>
<comment type="caution">
    <text evidence="2">The sequence shown here is derived from an EMBL/GenBank/DDBJ whole genome shotgun (WGS) entry which is preliminary data.</text>
</comment>
<feature type="region of interest" description="Disordered" evidence="1">
    <location>
        <begin position="1"/>
        <end position="24"/>
    </location>
</feature>
<protein>
    <submittedName>
        <fullName evidence="2">Uncharacterized protein</fullName>
    </submittedName>
</protein>
<name>A0AAD7WVS0_9TELE</name>